<evidence type="ECO:0000256" key="1">
    <source>
        <dbReference type="ARBA" id="ARBA00022801"/>
    </source>
</evidence>
<dbReference type="EMBL" id="CP080764">
    <property type="protein sequence ID" value="QYY44266.1"/>
    <property type="molecule type" value="Genomic_DNA"/>
</dbReference>
<proteinExistence type="predicted"/>
<name>A0A1G7YW41_ANETH</name>
<dbReference type="Gene3D" id="3.40.630.40">
    <property type="entry name" value="Zn-dependent exopeptidases"/>
    <property type="match status" value="1"/>
</dbReference>
<gene>
    <name evidence="3" type="ORF">K3F53_08865</name>
    <name evidence="4" type="ORF">SAMN04489735_100819</name>
</gene>
<evidence type="ECO:0000313" key="4">
    <source>
        <dbReference type="EMBL" id="SDH00486.1"/>
    </source>
</evidence>
<reference evidence="3 6" key="2">
    <citation type="submission" date="2021-08" db="EMBL/GenBank/DDBJ databases">
        <title>Complete genome sequence of the strain Aneurinibacillus thermoaerophilus CCM 8960.</title>
        <authorList>
            <person name="Musilova J."/>
            <person name="Kourilova X."/>
            <person name="Pernicova I."/>
            <person name="Bezdicek M."/>
            <person name="Lengerova M."/>
            <person name="Obruca S."/>
            <person name="Sedlar K."/>
        </authorList>
    </citation>
    <scope>NUCLEOTIDE SEQUENCE [LARGE SCALE GENOMIC DNA]</scope>
    <source>
        <strain evidence="3 6">CCM 8960</strain>
    </source>
</reference>
<dbReference type="Proteomes" id="UP000826616">
    <property type="component" value="Chromosome"/>
</dbReference>
<dbReference type="GO" id="GO:0030288">
    <property type="term" value="C:outer membrane-bounded periplasmic space"/>
    <property type="evidence" value="ECO:0007669"/>
    <property type="project" value="TreeGrafter"/>
</dbReference>
<evidence type="ECO:0000313" key="3">
    <source>
        <dbReference type="EMBL" id="QYY44266.1"/>
    </source>
</evidence>
<dbReference type="AlphaFoldDB" id="A0A1G7YW41"/>
<dbReference type="GO" id="GO:0008745">
    <property type="term" value="F:N-acetylmuramoyl-L-alanine amidase activity"/>
    <property type="evidence" value="ECO:0007669"/>
    <property type="project" value="InterPro"/>
</dbReference>
<dbReference type="CDD" id="cd02696">
    <property type="entry name" value="MurNAc-LAA"/>
    <property type="match status" value="1"/>
</dbReference>
<reference evidence="4 5" key="1">
    <citation type="submission" date="2016-10" db="EMBL/GenBank/DDBJ databases">
        <authorList>
            <person name="de Groot N.N."/>
        </authorList>
    </citation>
    <scope>NUCLEOTIDE SEQUENCE [LARGE SCALE GENOMIC DNA]</scope>
    <source>
        <strain evidence="4 5">L 420-91</strain>
    </source>
</reference>
<dbReference type="OrthoDB" id="9806267at2"/>
<evidence type="ECO:0000313" key="6">
    <source>
        <dbReference type="Proteomes" id="UP000826616"/>
    </source>
</evidence>
<dbReference type="SMART" id="SM00646">
    <property type="entry name" value="Ami_3"/>
    <property type="match status" value="1"/>
</dbReference>
<keyword evidence="6" id="KW-1185">Reference proteome</keyword>
<evidence type="ECO:0000259" key="2">
    <source>
        <dbReference type="SMART" id="SM00646"/>
    </source>
</evidence>
<dbReference type="GeneID" id="97141479"/>
<sequence>MTREGDTFPELPERVKIANGEKADLFISVHINSATSSSAKGTETYYYTAKSKTYANTVHKYLIQATGFSDRKVKKARFQVIRDTKMPAVLVEIGFITNPSEAKQMADEEFQKRVADALYKGIREFVDQN</sequence>
<protein>
    <submittedName>
        <fullName evidence="4">N-acetylmuramoyl-L-alanine amidase</fullName>
    </submittedName>
</protein>
<dbReference type="RefSeq" id="WP_082705994.1">
    <property type="nucleotide sequence ID" value="NZ_CP080764.1"/>
</dbReference>
<dbReference type="InterPro" id="IPR050695">
    <property type="entry name" value="N-acetylmuramoyl_amidase_3"/>
</dbReference>
<dbReference type="Pfam" id="PF01520">
    <property type="entry name" value="Amidase_3"/>
    <property type="match status" value="1"/>
</dbReference>
<keyword evidence="1" id="KW-0378">Hydrolase</keyword>
<accession>A0A1G7YW41</accession>
<dbReference type="InterPro" id="IPR002508">
    <property type="entry name" value="MurNAc-LAA_cat"/>
</dbReference>
<dbReference type="EMBL" id="FNDE01000008">
    <property type="protein sequence ID" value="SDH00486.1"/>
    <property type="molecule type" value="Genomic_DNA"/>
</dbReference>
<dbReference type="PANTHER" id="PTHR30404">
    <property type="entry name" value="N-ACETYLMURAMOYL-L-ALANINE AMIDASE"/>
    <property type="match status" value="1"/>
</dbReference>
<dbReference type="GO" id="GO:0009253">
    <property type="term" value="P:peptidoglycan catabolic process"/>
    <property type="evidence" value="ECO:0007669"/>
    <property type="project" value="InterPro"/>
</dbReference>
<dbReference type="SUPFAM" id="SSF53187">
    <property type="entry name" value="Zn-dependent exopeptidases"/>
    <property type="match status" value="1"/>
</dbReference>
<feature type="domain" description="MurNAc-LAA" evidence="2">
    <location>
        <begin position="15"/>
        <end position="123"/>
    </location>
</feature>
<organism evidence="4 5">
    <name type="scientific">Aneurinibacillus thermoaerophilus</name>
    <dbReference type="NCBI Taxonomy" id="143495"/>
    <lineage>
        <taxon>Bacteria</taxon>
        <taxon>Bacillati</taxon>
        <taxon>Bacillota</taxon>
        <taxon>Bacilli</taxon>
        <taxon>Bacillales</taxon>
        <taxon>Paenibacillaceae</taxon>
        <taxon>Aneurinibacillus group</taxon>
        <taxon>Aneurinibacillus</taxon>
    </lineage>
</organism>
<dbReference type="Proteomes" id="UP000198956">
    <property type="component" value="Unassembled WGS sequence"/>
</dbReference>
<evidence type="ECO:0000313" key="5">
    <source>
        <dbReference type="Proteomes" id="UP000198956"/>
    </source>
</evidence>
<dbReference type="PANTHER" id="PTHR30404:SF0">
    <property type="entry name" value="N-ACETYLMURAMOYL-L-ALANINE AMIDASE AMIC"/>
    <property type="match status" value="1"/>
</dbReference>